<organism evidence="2 3">
    <name type="scientific">Dokdonella koreensis DS-123</name>
    <dbReference type="NCBI Taxonomy" id="1300342"/>
    <lineage>
        <taxon>Bacteria</taxon>
        <taxon>Pseudomonadati</taxon>
        <taxon>Pseudomonadota</taxon>
        <taxon>Gammaproteobacteria</taxon>
        <taxon>Lysobacterales</taxon>
        <taxon>Rhodanobacteraceae</taxon>
        <taxon>Dokdonella</taxon>
    </lineage>
</organism>
<sequence>MEPIVVRHVFFDTAVHLRRVLVLAFALAGFTIGAAACAANPFVEWRDRLFGAKADDTPLSATAPHEAIELDFDRPERFRIDEASFERDFPEGKSRYRVVELPRQVAHATLRIRVRAVPNDRGRGNTVFKPVLYLLDDRDKVLETKDVDPLYIDIRPFKPTRLLACVNLEKVRRLAIATTPKAVGTSFDATARGKLSAPSKGKFYYSTDPMKVKLPYAATGELVVELSEQPAADQGC</sequence>
<accession>A0A160DWN6</accession>
<protein>
    <submittedName>
        <fullName evidence="2">Uncharacterized protein</fullName>
    </submittedName>
</protein>
<evidence type="ECO:0000313" key="2">
    <source>
        <dbReference type="EMBL" id="ANB18323.1"/>
    </source>
</evidence>
<feature type="transmembrane region" description="Helical" evidence="1">
    <location>
        <begin position="20"/>
        <end position="43"/>
    </location>
</feature>
<keyword evidence="3" id="KW-1185">Reference proteome</keyword>
<dbReference type="EMBL" id="CP015249">
    <property type="protein sequence ID" value="ANB18323.1"/>
    <property type="molecule type" value="Genomic_DNA"/>
</dbReference>
<dbReference type="KEGG" id="dko:I596_2313"/>
<reference evidence="2 3" key="1">
    <citation type="submission" date="2016-04" db="EMBL/GenBank/DDBJ databases">
        <title>Complete genome sequence of Dokdonella koreensis DS-123T.</title>
        <authorList>
            <person name="Kim J.F."/>
            <person name="Lee H."/>
            <person name="Kwak M.-J."/>
        </authorList>
    </citation>
    <scope>NUCLEOTIDE SEQUENCE [LARGE SCALE GENOMIC DNA]</scope>
    <source>
        <strain evidence="2 3">DS-123</strain>
    </source>
</reference>
<evidence type="ECO:0000256" key="1">
    <source>
        <dbReference type="SAM" id="Phobius"/>
    </source>
</evidence>
<dbReference type="AlphaFoldDB" id="A0A160DWN6"/>
<proteinExistence type="predicted"/>
<dbReference type="STRING" id="1300342.I596_2313"/>
<keyword evidence="1" id="KW-1133">Transmembrane helix</keyword>
<evidence type="ECO:0000313" key="3">
    <source>
        <dbReference type="Proteomes" id="UP000076830"/>
    </source>
</evidence>
<name>A0A160DWN6_9GAMM</name>
<dbReference type="Proteomes" id="UP000076830">
    <property type="component" value="Chromosome"/>
</dbReference>
<gene>
    <name evidence="2" type="ORF">I596_2313</name>
</gene>
<keyword evidence="1" id="KW-0472">Membrane</keyword>
<keyword evidence="1" id="KW-0812">Transmembrane</keyword>